<dbReference type="AlphaFoldDB" id="A0AAD8N6B4"/>
<evidence type="ECO:0000313" key="2">
    <source>
        <dbReference type="EMBL" id="KAK1403200.1"/>
    </source>
</evidence>
<feature type="compositionally biased region" description="Polar residues" evidence="1">
    <location>
        <begin position="29"/>
        <end position="45"/>
    </location>
</feature>
<feature type="region of interest" description="Disordered" evidence="1">
    <location>
        <begin position="29"/>
        <end position="53"/>
    </location>
</feature>
<accession>A0AAD8N6B4</accession>
<gene>
    <name evidence="2" type="ORF">POM88_002805</name>
</gene>
<name>A0AAD8N6B4_9APIA</name>
<sequence>MYVCDDATAERMSDYDSEDDKSLVFRRNNATLKQNQSNPELTKSLSQKHDAISGRQVSDVRLNGQHSSQVYKTVSLSEGLPFASQKASSSSVGVEVNGRCFILYGEKHEENKEPEEKG</sequence>
<comment type="caution">
    <text evidence="2">The sequence shown here is derived from an EMBL/GenBank/DDBJ whole genome shotgun (WGS) entry which is preliminary data.</text>
</comment>
<dbReference type="Proteomes" id="UP001237642">
    <property type="component" value="Unassembled WGS sequence"/>
</dbReference>
<organism evidence="2 3">
    <name type="scientific">Heracleum sosnowskyi</name>
    <dbReference type="NCBI Taxonomy" id="360622"/>
    <lineage>
        <taxon>Eukaryota</taxon>
        <taxon>Viridiplantae</taxon>
        <taxon>Streptophyta</taxon>
        <taxon>Embryophyta</taxon>
        <taxon>Tracheophyta</taxon>
        <taxon>Spermatophyta</taxon>
        <taxon>Magnoliopsida</taxon>
        <taxon>eudicotyledons</taxon>
        <taxon>Gunneridae</taxon>
        <taxon>Pentapetalae</taxon>
        <taxon>asterids</taxon>
        <taxon>campanulids</taxon>
        <taxon>Apiales</taxon>
        <taxon>Apiaceae</taxon>
        <taxon>Apioideae</taxon>
        <taxon>apioid superclade</taxon>
        <taxon>Tordylieae</taxon>
        <taxon>Tordyliinae</taxon>
        <taxon>Heracleum</taxon>
    </lineage>
</organism>
<dbReference type="EMBL" id="JAUIZM010000001">
    <property type="protein sequence ID" value="KAK1403200.1"/>
    <property type="molecule type" value="Genomic_DNA"/>
</dbReference>
<evidence type="ECO:0000313" key="3">
    <source>
        <dbReference type="Proteomes" id="UP001237642"/>
    </source>
</evidence>
<keyword evidence="3" id="KW-1185">Reference proteome</keyword>
<reference evidence="2" key="2">
    <citation type="submission" date="2023-05" db="EMBL/GenBank/DDBJ databases">
        <authorList>
            <person name="Schelkunov M.I."/>
        </authorList>
    </citation>
    <scope>NUCLEOTIDE SEQUENCE</scope>
    <source>
        <strain evidence="2">Hsosn_3</strain>
        <tissue evidence="2">Leaf</tissue>
    </source>
</reference>
<proteinExistence type="predicted"/>
<reference evidence="2" key="1">
    <citation type="submission" date="2023-02" db="EMBL/GenBank/DDBJ databases">
        <title>Genome of toxic invasive species Heracleum sosnowskyi carries increased number of genes despite the absence of recent whole-genome duplications.</title>
        <authorList>
            <person name="Schelkunov M."/>
            <person name="Shtratnikova V."/>
            <person name="Makarenko M."/>
            <person name="Klepikova A."/>
            <person name="Omelchenko D."/>
            <person name="Novikova G."/>
            <person name="Obukhova E."/>
            <person name="Bogdanov V."/>
            <person name="Penin A."/>
            <person name="Logacheva M."/>
        </authorList>
    </citation>
    <scope>NUCLEOTIDE SEQUENCE</scope>
    <source>
        <strain evidence="2">Hsosn_3</strain>
        <tissue evidence="2">Leaf</tissue>
    </source>
</reference>
<protein>
    <submittedName>
        <fullName evidence="2">Uncharacterized protein</fullName>
    </submittedName>
</protein>
<feature type="region of interest" description="Disordered" evidence="1">
    <location>
        <begin position="1"/>
        <end position="20"/>
    </location>
</feature>
<evidence type="ECO:0000256" key="1">
    <source>
        <dbReference type="SAM" id="MobiDB-lite"/>
    </source>
</evidence>